<dbReference type="InterPro" id="IPR030386">
    <property type="entry name" value="G_GB1_RHD3_dom"/>
</dbReference>
<organism evidence="7">
    <name type="scientific">Rhipicephalus pulchellus</name>
    <name type="common">Yellow backed tick</name>
    <name type="synonym">Dermacentor pulchellus</name>
    <dbReference type="NCBI Taxonomy" id="72859"/>
    <lineage>
        <taxon>Eukaryota</taxon>
        <taxon>Metazoa</taxon>
        <taxon>Ecdysozoa</taxon>
        <taxon>Arthropoda</taxon>
        <taxon>Chelicerata</taxon>
        <taxon>Arachnida</taxon>
        <taxon>Acari</taxon>
        <taxon>Parasitiformes</taxon>
        <taxon>Ixodida</taxon>
        <taxon>Ixodoidea</taxon>
        <taxon>Ixodidae</taxon>
        <taxon>Rhipicephalinae</taxon>
        <taxon>Rhipicephalus</taxon>
        <taxon>Rhipicephalus</taxon>
    </lineage>
</organism>
<evidence type="ECO:0000313" key="7">
    <source>
        <dbReference type="EMBL" id="JAA62172.1"/>
    </source>
</evidence>
<dbReference type="SUPFAM" id="SSF48340">
    <property type="entry name" value="Interferon-induced guanylate-binding protein 1 (GBP1), C-terminal domain"/>
    <property type="match status" value="1"/>
</dbReference>
<keyword evidence="1" id="KW-0547">Nucleotide-binding</keyword>
<name>L7MEC1_RHIPC</name>
<protein>
    <submittedName>
        <fullName evidence="7">Putative atlastin-2</fullName>
    </submittedName>
</protein>
<comment type="similarity">
    <text evidence="4">Belongs to the TRAFAC class dynamin-like GTPase superfamily. GB1/RHD3 GTPase family.</text>
</comment>
<evidence type="ECO:0000256" key="1">
    <source>
        <dbReference type="ARBA" id="ARBA00022741"/>
    </source>
</evidence>
<evidence type="ECO:0000256" key="5">
    <source>
        <dbReference type="SAM" id="Coils"/>
    </source>
</evidence>
<sequence>GTLLNMGKEVQIVSVGPDHNVQLNKEALESILLAPNVMDKPVAVVSIMGAFRQGKSFLLNFLMRYMRSHDKSKWMVDEDTPLEGFSWSTGKERNTRGINVWDEVFLVPTSTGDELAVLLMDTQGAFDSKSSADETANLFALSILTSSVQIYNILRNIQEDHLQHLQLVAEYSRATQKSTRGSQFQRLVFLIRDWPFQDDNAYGATGGHDLLEEFMSTSAEQHKDNKDLRQCLSSCFSSMECFLMPYPGSESTRRSFDGRLSPLGNDFKKELGVLVPWLVGAENLHAKKIAGKQITCKQLLTYFTAYAKVFKDGKRPHVATLLKATQEESNRSAKDDARAFYEEQMGKVTYKNIEELEEIHKTLREKAIKLFRESGKLGGDDVTRRYQDILEKEIKVTFDCLVYKQKLLDVKKKEEDIKVASNDLSAKQKDLNEKEKELQEEKKQLASESSDVSEKQKALFEKESELKKEREDLASRFNDLHHQKKAVDEEKKKLQKEREELMSKLNNTILGTGIATAILGLASAVLTVVLPPAGLALGAATAGVGLACAEAMVEKASLTEEADAPPESTT</sequence>
<dbReference type="AlphaFoldDB" id="L7MEC1"/>
<evidence type="ECO:0000259" key="6">
    <source>
        <dbReference type="PROSITE" id="PS51715"/>
    </source>
</evidence>
<dbReference type="CDD" id="cd01851">
    <property type="entry name" value="GBP"/>
    <property type="match status" value="1"/>
</dbReference>
<dbReference type="InterPro" id="IPR015894">
    <property type="entry name" value="Guanylate-bd_N"/>
</dbReference>
<dbReference type="SUPFAM" id="SSF52540">
    <property type="entry name" value="P-loop containing nucleoside triphosphate hydrolases"/>
    <property type="match status" value="1"/>
</dbReference>
<feature type="coiled-coil region" evidence="5">
    <location>
        <begin position="410"/>
        <end position="507"/>
    </location>
</feature>
<reference evidence="7" key="1">
    <citation type="submission" date="2012-11" db="EMBL/GenBank/DDBJ databases">
        <authorList>
            <person name="Lucero-Rivera Y.E."/>
            <person name="Tovar-Ramirez D."/>
        </authorList>
    </citation>
    <scope>NUCLEOTIDE SEQUENCE</scope>
    <source>
        <tissue evidence="7">Salivary gland</tissue>
    </source>
</reference>
<evidence type="ECO:0000256" key="4">
    <source>
        <dbReference type="PROSITE-ProRule" id="PRU01052"/>
    </source>
</evidence>
<feature type="domain" description="GB1/RHD3-type G" evidence="6">
    <location>
        <begin position="39"/>
        <end position="283"/>
    </location>
</feature>
<dbReference type="GO" id="GO:0003924">
    <property type="term" value="F:GTPase activity"/>
    <property type="evidence" value="ECO:0007669"/>
    <property type="project" value="InterPro"/>
</dbReference>
<accession>L7MEC1</accession>
<evidence type="ECO:0000256" key="2">
    <source>
        <dbReference type="ARBA" id="ARBA00022801"/>
    </source>
</evidence>
<dbReference type="PROSITE" id="PS51715">
    <property type="entry name" value="G_GB1_RHD3"/>
    <property type="match status" value="1"/>
</dbReference>
<keyword evidence="2" id="KW-0378">Hydrolase</keyword>
<dbReference type="Gene3D" id="3.40.50.300">
    <property type="entry name" value="P-loop containing nucleotide triphosphate hydrolases"/>
    <property type="match status" value="1"/>
</dbReference>
<reference evidence="7" key="2">
    <citation type="journal article" date="2015" name="J. Proteomics">
        <title>Sexual differences in the sialomes of the zebra tick, Rhipicephalus pulchellus.</title>
        <authorList>
            <person name="Tan A.W."/>
            <person name="Francischetti I.M."/>
            <person name="Slovak M."/>
            <person name="Kini R.M."/>
            <person name="Ribeiro J.M."/>
        </authorList>
    </citation>
    <scope>NUCLEOTIDE SEQUENCE</scope>
    <source>
        <tissue evidence="7">Salivary gland</tissue>
    </source>
</reference>
<dbReference type="Gene3D" id="1.20.58.420">
    <property type="entry name" value="AHSP"/>
    <property type="match status" value="1"/>
</dbReference>
<dbReference type="Pfam" id="PF02263">
    <property type="entry name" value="GBP"/>
    <property type="match status" value="1"/>
</dbReference>
<dbReference type="Pfam" id="PF02841">
    <property type="entry name" value="GBP_C"/>
    <property type="match status" value="1"/>
</dbReference>
<dbReference type="InterPro" id="IPR003191">
    <property type="entry name" value="Guanylate-bd/ATL_C"/>
</dbReference>
<proteinExistence type="evidence at transcript level"/>
<evidence type="ECO:0000256" key="3">
    <source>
        <dbReference type="ARBA" id="ARBA00023134"/>
    </source>
</evidence>
<dbReference type="InterPro" id="IPR036543">
    <property type="entry name" value="Guanylate-bd_C_sf"/>
</dbReference>
<keyword evidence="5" id="KW-0175">Coiled coil</keyword>
<keyword evidence="3" id="KW-0342">GTP-binding</keyword>
<dbReference type="EMBL" id="GACK01002862">
    <property type="protein sequence ID" value="JAA62172.1"/>
    <property type="molecule type" value="mRNA"/>
</dbReference>
<dbReference type="GO" id="GO:0005525">
    <property type="term" value="F:GTP binding"/>
    <property type="evidence" value="ECO:0007669"/>
    <property type="project" value="UniProtKB-KW"/>
</dbReference>
<dbReference type="PANTHER" id="PTHR10751">
    <property type="entry name" value="GUANYLATE BINDING PROTEIN"/>
    <property type="match status" value="1"/>
</dbReference>
<feature type="non-terminal residue" evidence="7">
    <location>
        <position position="1"/>
    </location>
</feature>
<dbReference type="InterPro" id="IPR027417">
    <property type="entry name" value="P-loop_NTPase"/>
</dbReference>